<evidence type="ECO:0000313" key="2">
    <source>
        <dbReference type="Proteomes" id="UP001164748"/>
    </source>
</evidence>
<dbReference type="AlphaFoldDB" id="A0AA47KNH5"/>
<organism evidence="1 2">
    <name type="scientific">Salinivibrio kushneri</name>
    <dbReference type="NCBI Taxonomy" id="1908198"/>
    <lineage>
        <taxon>Bacteria</taxon>
        <taxon>Pseudomonadati</taxon>
        <taxon>Pseudomonadota</taxon>
        <taxon>Gammaproteobacteria</taxon>
        <taxon>Vibrionales</taxon>
        <taxon>Vibrionaceae</taxon>
        <taxon>Salinivibrio</taxon>
    </lineage>
</organism>
<dbReference type="InterPro" id="IPR052194">
    <property type="entry name" value="MESH1"/>
</dbReference>
<dbReference type="GO" id="GO:0008893">
    <property type="term" value="F:guanosine-3',5'-bis(diphosphate) 3'-diphosphatase activity"/>
    <property type="evidence" value="ECO:0007669"/>
    <property type="project" value="TreeGrafter"/>
</dbReference>
<dbReference type="PANTHER" id="PTHR46246:SF1">
    <property type="entry name" value="GUANOSINE-3',5'-BIS(DIPHOSPHATE) 3'-PYROPHOSPHOHYDROLASE MESH1"/>
    <property type="match status" value="1"/>
</dbReference>
<protein>
    <submittedName>
        <fullName evidence="1">HD domain-containing protein</fullName>
    </submittedName>
</protein>
<geneLocation type="plasmid" evidence="1 2">
    <name>unnamed</name>
</geneLocation>
<dbReference type="Gene3D" id="1.10.3210.10">
    <property type="entry name" value="Hypothetical protein af1432"/>
    <property type="match status" value="1"/>
</dbReference>
<dbReference type="RefSeq" id="WP_269580239.1">
    <property type="nucleotide sequence ID" value="NZ_CP114589.1"/>
</dbReference>
<dbReference type="EMBL" id="CP114589">
    <property type="protein sequence ID" value="WBA10205.1"/>
    <property type="molecule type" value="Genomic_DNA"/>
</dbReference>
<dbReference type="SUPFAM" id="SSF109604">
    <property type="entry name" value="HD-domain/PDEase-like"/>
    <property type="match status" value="1"/>
</dbReference>
<keyword evidence="1" id="KW-0614">Plasmid</keyword>
<dbReference type="Proteomes" id="UP001164748">
    <property type="component" value="Plasmid unnamed"/>
</dbReference>
<dbReference type="PANTHER" id="PTHR46246">
    <property type="entry name" value="GUANOSINE-3',5'-BIS(DIPHOSPHATE) 3'-PYROPHOSPHOHYDROLASE MESH1"/>
    <property type="match status" value="1"/>
</dbReference>
<name>A0AA47KNH5_9GAMM</name>
<gene>
    <name evidence="1" type="ORF">N8M53_15480</name>
</gene>
<accession>A0AA47KNH5</accession>
<proteinExistence type="predicted"/>
<evidence type="ECO:0000313" key="1">
    <source>
        <dbReference type="EMBL" id="WBA10205.1"/>
    </source>
</evidence>
<reference evidence="1" key="1">
    <citation type="submission" date="2022-09" db="EMBL/GenBank/DDBJ databases">
        <authorList>
            <person name="Li Z.-J."/>
        </authorList>
    </citation>
    <scope>NUCLEOTIDE SEQUENCE</scope>
    <source>
        <strain evidence="1">TGB11</strain>
        <plasmid evidence="1">unnamed</plasmid>
    </source>
</reference>
<sequence length="184" mass="20996">MSNRLEKAREWARVRHALQRYGAQPYRCHLDHVERIAAPFGEQACIVAQLHDILEDTATRVDEISALFGPTVARAVMLVTDPRRPSREERKRALNQRLIALDPSDEAAWLALVVKTCDRLANVIASSEHSLPRFQQYQREHGGFRIAVYRPGLCDHLWRELDGLIDAGQQADRHPDHQLHASIS</sequence>